<evidence type="ECO:0000313" key="2">
    <source>
        <dbReference type="EMBL" id="MBU9735776.1"/>
    </source>
</evidence>
<feature type="domain" description="Peptidase C39-like" evidence="1">
    <location>
        <begin position="134"/>
        <end position="268"/>
    </location>
</feature>
<evidence type="ECO:0000313" key="3">
    <source>
        <dbReference type="Proteomes" id="UP000712157"/>
    </source>
</evidence>
<protein>
    <submittedName>
        <fullName evidence="2">C39 family peptidase</fullName>
    </submittedName>
</protein>
<dbReference type="InterPro" id="IPR039564">
    <property type="entry name" value="Peptidase_C39-like"/>
</dbReference>
<reference evidence="2" key="1">
    <citation type="submission" date="2021-06" db="EMBL/GenBank/DDBJ databases">
        <title>Description of novel taxa of the family Lachnospiraceae.</title>
        <authorList>
            <person name="Chaplin A.V."/>
            <person name="Sokolova S.R."/>
            <person name="Pikina A.P."/>
            <person name="Korzhanova M."/>
            <person name="Belova V."/>
            <person name="Korostin D."/>
            <person name="Efimov B.A."/>
        </authorList>
    </citation>
    <scope>NUCLEOTIDE SEQUENCE</scope>
    <source>
        <strain evidence="2">ASD5720</strain>
    </source>
</reference>
<evidence type="ECO:0000259" key="1">
    <source>
        <dbReference type="Pfam" id="PF13529"/>
    </source>
</evidence>
<dbReference type="Proteomes" id="UP000712157">
    <property type="component" value="Unassembled WGS sequence"/>
</dbReference>
<comment type="caution">
    <text evidence="2">The sequence shown here is derived from an EMBL/GenBank/DDBJ whole genome shotgun (WGS) entry which is preliminary data.</text>
</comment>
<keyword evidence="3" id="KW-1185">Reference proteome</keyword>
<proteinExistence type="predicted"/>
<dbReference type="RefSeq" id="WP_238723795.1">
    <property type="nucleotide sequence ID" value="NZ_JAHQCY010000004.1"/>
</dbReference>
<accession>A0A949JX87</accession>
<gene>
    <name evidence="2" type="ORF">KTH89_04455</name>
</gene>
<sequence length="294" mass="33318">MLRKLGLICVAMFLVITVIHKWTNQLEAHETQDNSNVQPEVFEPVAAVQTNSGNVTRSNVKVDPEVVGQLEEMLDEEPKIKEILEDPGLYPQEMLEFVLKYPETIQFVLDYPEKKDRLTDSSRIDISKDYEKGEIPLFLQWDERWGYHSYGDDGMIGMDGCGPTCLSMVIVGLTGQTDMNPQKVAEFSQAQGYIDPQYGTTWELMTTGAQKLGLRAREIPLDEDVLYNVFAKGQVVICSMRPGDFTTSGHFIVLTGFKNGEITVNDPNSPSRSQKTWKYADIKPQIKNLWAYSY</sequence>
<dbReference type="Pfam" id="PF13529">
    <property type="entry name" value="Peptidase_C39_2"/>
    <property type="match status" value="1"/>
</dbReference>
<dbReference type="AlphaFoldDB" id="A0A949JX87"/>
<name>A0A949JX87_9FIRM</name>
<organism evidence="2 3">
    <name type="scientific">Diplocloster agilis</name>
    <dbReference type="NCBI Taxonomy" id="2850323"/>
    <lineage>
        <taxon>Bacteria</taxon>
        <taxon>Bacillati</taxon>
        <taxon>Bacillota</taxon>
        <taxon>Clostridia</taxon>
        <taxon>Lachnospirales</taxon>
        <taxon>Lachnospiraceae</taxon>
        <taxon>Diplocloster</taxon>
    </lineage>
</organism>
<dbReference type="EMBL" id="JAHQCW010000005">
    <property type="protein sequence ID" value="MBU9735776.1"/>
    <property type="molecule type" value="Genomic_DNA"/>
</dbReference>
<dbReference type="Gene3D" id="3.90.70.10">
    <property type="entry name" value="Cysteine proteinases"/>
    <property type="match status" value="1"/>
</dbReference>